<organism evidence="7 8">
    <name type="scientific">Rathayibacter festucae DSM 15932</name>
    <dbReference type="NCBI Taxonomy" id="1328866"/>
    <lineage>
        <taxon>Bacteria</taxon>
        <taxon>Bacillati</taxon>
        <taxon>Actinomycetota</taxon>
        <taxon>Actinomycetes</taxon>
        <taxon>Micrococcales</taxon>
        <taxon>Microbacteriaceae</taxon>
        <taxon>Rathayibacter</taxon>
    </lineage>
</organism>
<feature type="transmembrane region" description="Helical" evidence="5">
    <location>
        <begin position="132"/>
        <end position="152"/>
    </location>
</feature>
<dbReference type="InterPro" id="IPR036890">
    <property type="entry name" value="HATPase_C_sf"/>
</dbReference>
<evidence type="ECO:0000256" key="2">
    <source>
        <dbReference type="ARBA" id="ARBA00022777"/>
    </source>
</evidence>
<keyword evidence="2 7" id="KW-0418">Kinase</keyword>
<dbReference type="PIRSF" id="PIRSF037434">
    <property type="entry name" value="STHK_ChrS"/>
    <property type="match status" value="1"/>
</dbReference>
<dbReference type="SUPFAM" id="SSF55874">
    <property type="entry name" value="ATPase domain of HSP90 chaperone/DNA topoisomerase II/histidine kinase"/>
    <property type="match status" value="1"/>
</dbReference>
<evidence type="ECO:0000256" key="5">
    <source>
        <dbReference type="SAM" id="Phobius"/>
    </source>
</evidence>
<gene>
    <name evidence="7" type="ORF">C1I64_12530</name>
</gene>
<evidence type="ECO:0000256" key="4">
    <source>
        <dbReference type="SAM" id="MobiDB-lite"/>
    </source>
</evidence>
<reference evidence="7 8" key="1">
    <citation type="submission" date="2018-03" db="EMBL/GenBank/DDBJ databases">
        <title>Bacteriophage NCPPB3778 and a type I-E CRISPR drive the evolution of the US Biological Select Agent, Rathayibacter toxicus.</title>
        <authorList>
            <person name="Davis E.W.II."/>
            <person name="Tabima J.F."/>
            <person name="Weisberg A.J."/>
            <person name="Dantas Lopes L."/>
            <person name="Wiseman M.S."/>
            <person name="Wiseman M.S."/>
            <person name="Pupko T."/>
            <person name="Belcher M.S."/>
            <person name="Sechler A.J."/>
            <person name="Tancos M.A."/>
            <person name="Schroeder B.K."/>
            <person name="Murray T.D."/>
            <person name="Luster D.G."/>
            <person name="Schneider W.L."/>
            <person name="Rogers E."/>
            <person name="Andreote F.D."/>
            <person name="Grunwald N.J."/>
            <person name="Putnam M.L."/>
            <person name="Chang J.H."/>
        </authorList>
    </citation>
    <scope>NUCLEOTIDE SEQUENCE [LARGE SCALE GENOMIC DNA]</scope>
    <source>
        <strain evidence="7 8">DSM 15932</strain>
    </source>
</reference>
<dbReference type="InterPro" id="IPR011712">
    <property type="entry name" value="Sig_transdc_His_kin_sub3_dim/P"/>
</dbReference>
<dbReference type="GO" id="GO:0046983">
    <property type="term" value="F:protein dimerization activity"/>
    <property type="evidence" value="ECO:0007669"/>
    <property type="project" value="InterPro"/>
</dbReference>
<accession>A0A3Q9UTG6</accession>
<evidence type="ECO:0000313" key="8">
    <source>
        <dbReference type="Proteomes" id="UP000285317"/>
    </source>
</evidence>
<keyword evidence="5" id="KW-0812">Transmembrane</keyword>
<feature type="transmembrane region" description="Helical" evidence="5">
    <location>
        <begin position="41"/>
        <end position="57"/>
    </location>
</feature>
<dbReference type="PANTHER" id="PTHR24421">
    <property type="entry name" value="NITRATE/NITRITE SENSOR PROTEIN NARX-RELATED"/>
    <property type="match status" value="1"/>
</dbReference>
<dbReference type="GO" id="GO:0000155">
    <property type="term" value="F:phosphorelay sensor kinase activity"/>
    <property type="evidence" value="ECO:0007669"/>
    <property type="project" value="InterPro"/>
</dbReference>
<keyword evidence="3" id="KW-0902">Two-component regulatory system</keyword>
<dbReference type="CDD" id="cd16917">
    <property type="entry name" value="HATPase_UhpB-NarQ-NarX-like"/>
    <property type="match status" value="1"/>
</dbReference>
<keyword evidence="5" id="KW-0472">Membrane</keyword>
<dbReference type="Pfam" id="PF02518">
    <property type="entry name" value="HATPase_c"/>
    <property type="match status" value="1"/>
</dbReference>
<dbReference type="RefSeq" id="WP_127887422.1">
    <property type="nucleotide sequence ID" value="NZ_CP028137.1"/>
</dbReference>
<dbReference type="Pfam" id="PF07730">
    <property type="entry name" value="HisKA_3"/>
    <property type="match status" value="1"/>
</dbReference>
<evidence type="ECO:0000313" key="7">
    <source>
        <dbReference type="EMBL" id="AZZ52786.1"/>
    </source>
</evidence>
<proteinExistence type="predicted"/>
<dbReference type="KEGG" id="rfs:C1I64_12530"/>
<sequence length="388" mass="40934">MPHTPLAPVLTGLRAGLHLLVGGLLVLVAVRTLVEPGPRTPVVLLLCLLLLGAYLAGPRWTARSRRRGLLWLAGVTLAWAALVLLESDAAYLAFPLFFLAMHVLPPRAAIAAVLGLTAIAVAALGWDGRWSIGGIVGPVIAAGIAILIGLAARALAREAREREELLAELLATRDRLGASERAAAVAEERSRLAREIHDTVAQGLSSIQMLLHAAERADPGRPGIEHVRLARETAAADLHETRRFIRELSPPALDSESIDGALRRLAGTHWERSGVVVTVDAEDGRALPMQTQTALLRLAQGAVANALRHSGASTVALTLRSDRGTARLEIADDGTGFDPEADTPSARLDSFGLRAMRERAEQLGGRLDVDSSPAGTTVRAELPAGGAA</sequence>
<dbReference type="InterPro" id="IPR005467">
    <property type="entry name" value="His_kinase_dom"/>
</dbReference>
<dbReference type="AlphaFoldDB" id="A0A3Q9UTG6"/>
<name>A0A3Q9UTG6_9MICO</name>
<evidence type="ECO:0000259" key="6">
    <source>
        <dbReference type="PROSITE" id="PS50109"/>
    </source>
</evidence>
<dbReference type="InterPro" id="IPR003594">
    <property type="entry name" value="HATPase_dom"/>
</dbReference>
<feature type="transmembrane region" description="Helical" evidence="5">
    <location>
        <begin position="15"/>
        <end position="34"/>
    </location>
</feature>
<feature type="region of interest" description="Disordered" evidence="4">
    <location>
        <begin position="363"/>
        <end position="388"/>
    </location>
</feature>
<feature type="transmembrane region" description="Helical" evidence="5">
    <location>
        <begin position="108"/>
        <end position="126"/>
    </location>
</feature>
<dbReference type="PROSITE" id="PS50109">
    <property type="entry name" value="HIS_KIN"/>
    <property type="match status" value="1"/>
</dbReference>
<dbReference type="Gene3D" id="3.30.565.10">
    <property type="entry name" value="Histidine kinase-like ATPase, C-terminal domain"/>
    <property type="match status" value="1"/>
</dbReference>
<evidence type="ECO:0000256" key="3">
    <source>
        <dbReference type="ARBA" id="ARBA00023012"/>
    </source>
</evidence>
<dbReference type="PANTHER" id="PTHR24421:SF58">
    <property type="entry name" value="SIGNAL TRANSDUCTION HISTIDINE-PROTEIN KINASE_PHOSPHATASE UHPB"/>
    <property type="match status" value="1"/>
</dbReference>
<dbReference type="Proteomes" id="UP000285317">
    <property type="component" value="Chromosome"/>
</dbReference>
<dbReference type="InterPro" id="IPR050482">
    <property type="entry name" value="Sensor_HK_TwoCompSys"/>
</dbReference>
<dbReference type="EMBL" id="CP028137">
    <property type="protein sequence ID" value="AZZ52786.1"/>
    <property type="molecule type" value="Genomic_DNA"/>
</dbReference>
<feature type="transmembrane region" description="Helical" evidence="5">
    <location>
        <begin position="77"/>
        <end position="101"/>
    </location>
</feature>
<keyword evidence="5" id="KW-1133">Transmembrane helix</keyword>
<keyword evidence="1" id="KW-0808">Transferase</keyword>
<feature type="domain" description="Histidine kinase" evidence="6">
    <location>
        <begin position="191"/>
        <end position="386"/>
    </location>
</feature>
<protein>
    <submittedName>
        <fullName evidence="7">Two-component sensor histidine kinase</fullName>
    </submittedName>
</protein>
<dbReference type="InterPro" id="IPR017205">
    <property type="entry name" value="Sig_transdc_His_kinase_ChrS"/>
</dbReference>
<evidence type="ECO:0000256" key="1">
    <source>
        <dbReference type="ARBA" id="ARBA00022679"/>
    </source>
</evidence>
<dbReference type="SMART" id="SM00387">
    <property type="entry name" value="HATPase_c"/>
    <property type="match status" value="1"/>
</dbReference>
<dbReference type="Gene3D" id="1.20.5.1930">
    <property type="match status" value="1"/>
</dbReference>
<dbReference type="GO" id="GO:0016020">
    <property type="term" value="C:membrane"/>
    <property type="evidence" value="ECO:0007669"/>
    <property type="project" value="InterPro"/>
</dbReference>